<accession>A0ACC1D595</accession>
<gene>
    <name evidence="1" type="ORF">K1T71_005811</name>
</gene>
<protein>
    <submittedName>
        <fullName evidence="1">Uncharacterized protein</fullName>
    </submittedName>
</protein>
<organism evidence="1 2">
    <name type="scientific">Dendrolimus kikuchii</name>
    <dbReference type="NCBI Taxonomy" id="765133"/>
    <lineage>
        <taxon>Eukaryota</taxon>
        <taxon>Metazoa</taxon>
        <taxon>Ecdysozoa</taxon>
        <taxon>Arthropoda</taxon>
        <taxon>Hexapoda</taxon>
        <taxon>Insecta</taxon>
        <taxon>Pterygota</taxon>
        <taxon>Neoptera</taxon>
        <taxon>Endopterygota</taxon>
        <taxon>Lepidoptera</taxon>
        <taxon>Glossata</taxon>
        <taxon>Ditrysia</taxon>
        <taxon>Bombycoidea</taxon>
        <taxon>Lasiocampidae</taxon>
        <taxon>Dendrolimus</taxon>
    </lineage>
</organism>
<sequence length="302" mass="32879">MNKMKQIIVLICILKISQAASDLCSDYSVVFKYRESVPDQLLWQPLLPEDRNSPELKALFEKEKNCVLELNCDAPSNLTNIVQFTKEGTDKVVRNDEDSGSSGPEKCHIGSTSAACKESNEEKYTFVECDEIVNSSYSNTIKIKVIPDDDCKDDCFHVEWPKVCTDKKNLCKSSAKDKIIPDSTTNTTSAEEEVTIASTSVEKEVAAATTSAGEKVTDSTEVDNTTKIAMAGGSAAIGSGKSEETDLTALIVVAAIVGAVAMCALLFFGVKTVVAYFKSKSYNVGDAEATINQNRQQRDKYD</sequence>
<comment type="caution">
    <text evidence="1">The sequence shown here is derived from an EMBL/GenBank/DDBJ whole genome shotgun (WGS) entry which is preliminary data.</text>
</comment>
<proteinExistence type="predicted"/>
<reference evidence="1 2" key="1">
    <citation type="journal article" date="2021" name="Front. Genet.">
        <title>Chromosome-Level Genome Assembly Reveals Significant Gene Expansion in the Toll and IMD Signaling Pathways of Dendrolimus kikuchii.</title>
        <authorList>
            <person name="Zhou J."/>
            <person name="Wu P."/>
            <person name="Xiong Z."/>
            <person name="Liu N."/>
            <person name="Zhao N."/>
            <person name="Ji M."/>
            <person name="Qiu Y."/>
            <person name="Yang B."/>
        </authorList>
    </citation>
    <scope>NUCLEOTIDE SEQUENCE [LARGE SCALE GENOMIC DNA]</scope>
    <source>
        <strain evidence="1">Ann1</strain>
    </source>
</reference>
<name>A0ACC1D595_9NEOP</name>
<dbReference type="EMBL" id="CM034395">
    <property type="protein sequence ID" value="KAJ0179036.1"/>
    <property type="molecule type" value="Genomic_DNA"/>
</dbReference>
<evidence type="ECO:0000313" key="1">
    <source>
        <dbReference type="EMBL" id="KAJ0179036.1"/>
    </source>
</evidence>
<dbReference type="Proteomes" id="UP000824533">
    <property type="component" value="Linkage Group LG09"/>
</dbReference>
<keyword evidence="2" id="KW-1185">Reference proteome</keyword>
<evidence type="ECO:0000313" key="2">
    <source>
        <dbReference type="Proteomes" id="UP000824533"/>
    </source>
</evidence>